<keyword evidence="2" id="KW-1185">Reference proteome</keyword>
<name>A0A7W7BS56_9MICO</name>
<reference evidence="1 2" key="1">
    <citation type="submission" date="2020-08" db="EMBL/GenBank/DDBJ databases">
        <title>Sequencing the genomes of 1000 actinobacteria strains.</title>
        <authorList>
            <person name="Klenk H.-P."/>
        </authorList>
    </citation>
    <scope>NUCLEOTIDE SEQUENCE [LARGE SCALE GENOMIC DNA]</scope>
    <source>
        <strain evidence="1 2">DSM 24947</strain>
    </source>
</reference>
<dbReference type="Pfam" id="PF10127">
    <property type="entry name" value="RlaP"/>
    <property type="match status" value="1"/>
</dbReference>
<gene>
    <name evidence="1" type="ORF">BKA24_002586</name>
</gene>
<dbReference type="Proteomes" id="UP000573729">
    <property type="component" value="Unassembled WGS sequence"/>
</dbReference>
<comment type="caution">
    <text evidence="1">The sequence shown here is derived from an EMBL/GenBank/DDBJ whole genome shotgun (WGS) entry which is preliminary data.</text>
</comment>
<evidence type="ECO:0000313" key="2">
    <source>
        <dbReference type="Proteomes" id="UP000573729"/>
    </source>
</evidence>
<dbReference type="RefSeq" id="WP_246367100.1">
    <property type="nucleotide sequence ID" value="NZ_JACHMD010000001.1"/>
</dbReference>
<proteinExistence type="predicted"/>
<dbReference type="InterPro" id="IPR018775">
    <property type="entry name" value="RlaP"/>
</dbReference>
<protein>
    <submittedName>
        <fullName evidence="1">Uncharacterized protein</fullName>
    </submittedName>
</protein>
<organism evidence="1 2">
    <name type="scientific">Microbacterium marinum</name>
    <dbReference type="NCBI Taxonomy" id="421115"/>
    <lineage>
        <taxon>Bacteria</taxon>
        <taxon>Bacillati</taxon>
        <taxon>Actinomycetota</taxon>
        <taxon>Actinomycetes</taxon>
        <taxon>Micrococcales</taxon>
        <taxon>Microbacteriaceae</taxon>
        <taxon>Microbacterium</taxon>
    </lineage>
</organism>
<evidence type="ECO:0000313" key="1">
    <source>
        <dbReference type="EMBL" id="MBB4667877.1"/>
    </source>
</evidence>
<accession>A0A7W7BS56</accession>
<dbReference type="AlphaFoldDB" id="A0A7W7BS56"/>
<dbReference type="EMBL" id="JACHMD010000001">
    <property type="protein sequence ID" value="MBB4667877.1"/>
    <property type="molecule type" value="Genomic_DNA"/>
</dbReference>
<sequence>MTGRSLRAFGGDAAHDCRFIFVRPRDRYLSLFPERDVIETPLDEVFDVNGWDLAKRLLERFVDAQLTRAEAFEDAASLRDPALVRSLVDQYFVSQLGPT</sequence>